<dbReference type="InterPro" id="IPR000477">
    <property type="entry name" value="RT_dom"/>
</dbReference>
<evidence type="ECO:0000259" key="4">
    <source>
        <dbReference type="PROSITE" id="PS50878"/>
    </source>
</evidence>
<organism evidence="5 6">
    <name type="scientific">Periplaneta americana</name>
    <name type="common">American cockroach</name>
    <name type="synonym">Blatta americana</name>
    <dbReference type="NCBI Taxonomy" id="6978"/>
    <lineage>
        <taxon>Eukaryota</taxon>
        <taxon>Metazoa</taxon>
        <taxon>Ecdysozoa</taxon>
        <taxon>Arthropoda</taxon>
        <taxon>Hexapoda</taxon>
        <taxon>Insecta</taxon>
        <taxon>Pterygota</taxon>
        <taxon>Neoptera</taxon>
        <taxon>Polyneoptera</taxon>
        <taxon>Dictyoptera</taxon>
        <taxon>Blattodea</taxon>
        <taxon>Blattoidea</taxon>
        <taxon>Blattidae</taxon>
        <taxon>Blattinae</taxon>
        <taxon>Periplaneta</taxon>
    </lineage>
</organism>
<feature type="domain" description="Reverse transcriptase" evidence="4">
    <location>
        <begin position="82"/>
        <end position="352"/>
    </location>
</feature>
<feature type="region of interest" description="Disordered" evidence="3">
    <location>
        <begin position="507"/>
        <end position="527"/>
    </location>
</feature>
<name>A0ABQ8TIE7_PERAM</name>
<proteinExistence type="predicted"/>
<dbReference type="Pfam" id="PF12796">
    <property type="entry name" value="Ank_2"/>
    <property type="match status" value="2"/>
</dbReference>
<sequence length="1126" mass="128362">MYALLVKSVLQLLNVHRPNRNDRDEIEIQTAEPFIEPTLSEVEIAIENLKKYKSPGIDQIPAELIQEGGSALYSEIYKLVLAIWEKEIVPEQWKESIIVPIFKKGDKTNCGNFRGISLLLTYKILSNILLRRLTPHVDEIIGDHQCGFRRNRSIIDQIFCIRQIMEKNWEYKGTVHQLFIDFKKTYDSVKREVLYDILIEFGIPKKLVRLIKMCLSETYSRVRIGQFLSDAFPIHCGLKQGDALSPLLFNFALEYAIRKVQDNRQGLEFNGLHQLLVYADDVNMLGENTQTVRENTEILLEASKGIGLEVNPEKTKYMIMSRDENIVRNGNIKIGDLSFEEVEKFKYLGATVTNINDTREEIKGRINMGNASYYSVEKLLSSSLLSKNLKVILPVLLYGCETWTLTLRDEHRLSVFENKAKLLKTSKDLQDKESQVKEFSTFLENEKYKVNNLTQNIKAVRENCSNEITAINLQLHNKEKELQKEKINFTKLQTQTVQLEAKVNQTEKELETEKNNSSSLEKSLNRTAERAGRYTDLHRQCSKRLSNYMGETRNLNRLKTSTSSSIIRSIKTVNNICTHPAAYTTSYVYESVVASLWSLPSKETLKGHSDSSFRGEGYIQCCVGVRLCDMYSNQELAEINFMYGKADGNSALARRLYQERYPQRQCPDRKTFVRLHYRLCEYGKSNSSGLGRGRPRSTTPEVQEEILEAVNMTPSISTRRIKLHLAEKELQDKKSEVAKCKEKLKETKMSLEEYKEEMPVLSRWGTWLDAVNYYAEHYGKIMEVIDALDSTDSSAVAAVKSLPSEQLLEDILFIDSNFKIVSKIIILLESSKLKLSEALNIVIQNNNSLISAKRNVTCPDRDSNPGHLVSQPDALTVTPQVWTSQLRTINGVPSGHDKTSEVGVLKSSDFPFFKYFELNALRKENKEYEKQLGAERLQLDDIVLQSWKLLSQAKTMSCASCNLERELKHINVTKDMALLAAVRKGDLEVAEQTVDFNTDLNIRSNNGYTLLHWAATKGHASIAKMLLENGASIIATTTLERYTPLHLAAAAGSVEICSLLLSKHAPINVVDNYKFAPLHWAVIEEHLEVVKLLLKHKANKDMKDVYERGPMDLTTNADIIKELKRG</sequence>
<evidence type="ECO:0000256" key="1">
    <source>
        <dbReference type="PROSITE-ProRule" id="PRU00023"/>
    </source>
</evidence>
<reference evidence="5 6" key="1">
    <citation type="journal article" date="2022" name="Allergy">
        <title>Genome assembly and annotation of Periplaneta americana reveal a comprehensive cockroach allergen profile.</title>
        <authorList>
            <person name="Wang L."/>
            <person name="Xiong Q."/>
            <person name="Saelim N."/>
            <person name="Wang L."/>
            <person name="Nong W."/>
            <person name="Wan A.T."/>
            <person name="Shi M."/>
            <person name="Liu X."/>
            <person name="Cao Q."/>
            <person name="Hui J.H.L."/>
            <person name="Sookrung N."/>
            <person name="Leung T.F."/>
            <person name="Tungtrongchitr A."/>
            <person name="Tsui S.K.W."/>
        </authorList>
    </citation>
    <scope>NUCLEOTIDE SEQUENCE [LARGE SCALE GENOMIC DNA]</scope>
    <source>
        <strain evidence="5">PWHHKU_190912</strain>
    </source>
</reference>
<feature type="repeat" description="ANK" evidence="1">
    <location>
        <begin position="1040"/>
        <end position="1072"/>
    </location>
</feature>
<dbReference type="InterPro" id="IPR002110">
    <property type="entry name" value="Ankyrin_rpt"/>
</dbReference>
<dbReference type="SUPFAM" id="SSF56672">
    <property type="entry name" value="DNA/RNA polymerases"/>
    <property type="match status" value="1"/>
</dbReference>
<dbReference type="InterPro" id="IPR036770">
    <property type="entry name" value="Ankyrin_rpt-contain_sf"/>
</dbReference>
<evidence type="ECO:0000256" key="2">
    <source>
        <dbReference type="SAM" id="Coils"/>
    </source>
</evidence>
<keyword evidence="1" id="KW-0040">ANK repeat</keyword>
<comment type="caution">
    <text evidence="5">The sequence shown here is derived from an EMBL/GenBank/DDBJ whole genome shotgun (WGS) entry which is preliminary data.</text>
</comment>
<dbReference type="InterPro" id="IPR043502">
    <property type="entry name" value="DNA/RNA_pol_sf"/>
</dbReference>
<dbReference type="SUPFAM" id="SSF48403">
    <property type="entry name" value="Ankyrin repeat"/>
    <property type="match status" value="1"/>
</dbReference>
<dbReference type="PROSITE" id="PS50297">
    <property type="entry name" value="ANK_REP_REGION"/>
    <property type="match status" value="3"/>
</dbReference>
<dbReference type="Proteomes" id="UP001148838">
    <property type="component" value="Unassembled WGS sequence"/>
</dbReference>
<dbReference type="Pfam" id="PF00078">
    <property type="entry name" value="RVT_1"/>
    <property type="match status" value="1"/>
</dbReference>
<dbReference type="InterPro" id="IPR032135">
    <property type="entry name" value="DUF4817"/>
</dbReference>
<dbReference type="Gene3D" id="3.30.70.270">
    <property type="match status" value="1"/>
</dbReference>
<keyword evidence="6" id="KW-1185">Reference proteome</keyword>
<dbReference type="PANTHER" id="PTHR47027:SF20">
    <property type="entry name" value="REVERSE TRANSCRIPTASE-LIKE PROTEIN WITH RNA-DIRECTED DNA POLYMERASE DOMAIN"/>
    <property type="match status" value="1"/>
</dbReference>
<dbReference type="PROSITE" id="PS50088">
    <property type="entry name" value="ANK_REPEAT"/>
    <property type="match status" value="3"/>
</dbReference>
<feature type="repeat" description="ANK" evidence="1">
    <location>
        <begin position="1006"/>
        <end position="1038"/>
    </location>
</feature>
<dbReference type="CDD" id="cd01650">
    <property type="entry name" value="RT_nLTR_like"/>
    <property type="match status" value="1"/>
</dbReference>
<keyword evidence="2" id="KW-0175">Coiled coil</keyword>
<evidence type="ECO:0000313" key="6">
    <source>
        <dbReference type="Proteomes" id="UP001148838"/>
    </source>
</evidence>
<feature type="repeat" description="ANK" evidence="1">
    <location>
        <begin position="1073"/>
        <end position="1105"/>
    </location>
</feature>
<dbReference type="PROSITE" id="PS50878">
    <property type="entry name" value="RT_POL"/>
    <property type="match status" value="1"/>
</dbReference>
<dbReference type="Gene3D" id="1.25.40.20">
    <property type="entry name" value="Ankyrin repeat-containing domain"/>
    <property type="match status" value="2"/>
</dbReference>
<dbReference type="PANTHER" id="PTHR47027">
    <property type="entry name" value="REVERSE TRANSCRIPTASE DOMAIN-CONTAINING PROTEIN"/>
    <property type="match status" value="1"/>
</dbReference>
<accession>A0ABQ8TIE7</accession>
<dbReference type="Pfam" id="PF16087">
    <property type="entry name" value="DUF4817"/>
    <property type="match status" value="1"/>
</dbReference>
<dbReference type="SMART" id="SM00248">
    <property type="entry name" value="ANK"/>
    <property type="match status" value="4"/>
</dbReference>
<dbReference type="InterPro" id="IPR043128">
    <property type="entry name" value="Rev_trsase/Diguanyl_cyclase"/>
</dbReference>
<feature type="coiled-coil region" evidence="2">
    <location>
        <begin position="723"/>
        <end position="757"/>
    </location>
</feature>
<dbReference type="EMBL" id="JAJSOF020000009">
    <property type="protein sequence ID" value="KAJ4445911.1"/>
    <property type="molecule type" value="Genomic_DNA"/>
</dbReference>
<evidence type="ECO:0000256" key="3">
    <source>
        <dbReference type="SAM" id="MobiDB-lite"/>
    </source>
</evidence>
<gene>
    <name evidence="5" type="ORF">ANN_12597</name>
</gene>
<evidence type="ECO:0000313" key="5">
    <source>
        <dbReference type="EMBL" id="KAJ4445911.1"/>
    </source>
</evidence>
<protein>
    <recommendedName>
        <fullName evidence="4">Reverse transcriptase domain-containing protein</fullName>
    </recommendedName>
</protein>